<name>A0A0E9R1H6_ANGAN</name>
<dbReference type="AlphaFoldDB" id="A0A0E9R1H6"/>
<evidence type="ECO:0000313" key="1">
    <source>
        <dbReference type="EMBL" id="JAH22612.1"/>
    </source>
</evidence>
<reference evidence="1" key="1">
    <citation type="submission" date="2014-11" db="EMBL/GenBank/DDBJ databases">
        <authorList>
            <person name="Amaro Gonzalez C."/>
        </authorList>
    </citation>
    <scope>NUCLEOTIDE SEQUENCE</scope>
</reference>
<proteinExistence type="predicted"/>
<organism evidence="1">
    <name type="scientific">Anguilla anguilla</name>
    <name type="common">European freshwater eel</name>
    <name type="synonym">Muraena anguilla</name>
    <dbReference type="NCBI Taxonomy" id="7936"/>
    <lineage>
        <taxon>Eukaryota</taxon>
        <taxon>Metazoa</taxon>
        <taxon>Chordata</taxon>
        <taxon>Craniata</taxon>
        <taxon>Vertebrata</taxon>
        <taxon>Euteleostomi</taxon>
        <taxon>Actinopterygii</taxon>
        <taxon>Neopterygii</taxon>
        <taxon>Teleostei</taxon>
        <taxon>Anguilliformes</taxon>
        <taxon>Anguillidae</taxon>
        <taxon>Anguilla</taxon>
    </lineage>
</organism>
<dbReference type="EMBL" id="GBXM01085965">
    <property type="protein sequence ID" value="JAH22612.1"/>
    <property type="molecule type" value="Transcribed_RNA"/>
</dbReference>
<accession>A0A0E9R1H6</accession>
<sequence length="34" mass="4065">MFEIQITNKRIDYCFYYDTQSTLGRDVLFGIGKK</sequence>
<protein>
    <submittedName>
        <fullName evidence="1">Uncharacterized protein</fullName>
    </submittedName>
</protein>
<reference evidence="1" key="2">
    <citation type="journal article" date="2015" name="Fish Shellfish Immunol.">
        <title>Early steps in the European eel (Anguilla anguilla)-Vibrio vulnificus interaction in the gills: Role of the RtxA13 toxin.</title>
        <authorList>
            <person name="Callol A."/>
            <person name="Pajuelo D."/>
            <person name="Ebbesson L."/>
            <person name="Teles M."/>
            <person name="MacKenzie S."/>
            <person name="Amaro C."/>
        </authorList>
    </citation>
    <scope>NUCLEOTIDE SEQUENCE</scope>
</reference>